<dbReference type="PROSITE" id="PS01187">
    <property type="entry name" value="EGF_CA"/>
    <property type="match status" value="1"/>
</dbReference>
<dbReference type="Pfam" id="PF00008">
    <property type="entry name" value="EGF"/>
    <property type="match status" value="3"/>
</dbReference>
<dbReference type="SUPFAM" id="SSF57184">
    <property type="entry name" value="Growth factor receptor domain"/>
    <property type="match status" value="1"/>
</dbReference>
<dbReference type="PANTHER" id="PTHR24049">
    <property type="entry name" value="CRUMBS FAMILY MEMBER"/>
    <property type="match status" value="1"/>
</dbReference>
<evidence type="ECO:0000256" key="3">
    <source>
        <dbReference type="ARBA" id="ARBA00023157"/>
    </source>
</evidence>
<evidence type="ECO:0000313" key="6">
    <source>
        <dbReference type="EMBL" id="MEQ2311730.1"/>
    </source>
</evidence>
<evidence type="ECO:0000256" key="1">
    <source>
        <dbReference type="ARBA" id="ARBA00022536"/>
    </source>
</evidence>
<dbReference type="InterPro" id="IPR009030">
    <property type="entry name" value="Growth_fac_rcpt_cys_sf"/>
</dbReference>
<dbReference type="PROSITE" id="PS00022">
    <property type="entry name" value="EGF_1"/>
    <property type="match status" value="3"/>
</dbReference>
<evidence type="ECO:0000313" key="7">
    <source>
        <dbReference type="Proteomes" id="UP001469553"/>
    </source>
</evidence>
<dbReference type="PROSITE" id="PS01186">
    <property type="entry name" value="EGF_2"/>
    <property type="match status" value="3"/>
</dbReference>
<dbReference type="Gene3D" id="2.10.25.10">
    <property type="entry name" value="Laminin"/>
    <property type="match status" value="3"/>
</dbReference>
<name>A0ABV1A0K7_9TELE</name>
<organism evidence="6 7">
    <name type="scientific">Ameca splendens</name>
    <dbReference type="NCBI Taxonomy" id="208324"/>
    <lineage>
        <taxon>Eukaryota</taxon>
        <taxon>Metazoa</taxon>
        <taxon>Chordata</taxon>
        <taxon>Craniata</taxon>
        <taxon>Vertebrata</taxon>
        <taxon>Euteleostomi</taxon>
        <taxon>Actinopterygii</taxon>
        <taxon>Neopterygii</taxon>
        <taxon>Teleostei</taxon>
        <taxon>Neoteleostei</taxon>
        <taxon>Acanthomorphata</taxon>
        <taxon>Ovalentaria</taxon>
        <taxon>Atherinomorphae</taxon>
        <taxon>Cyprinodontiformes</taxon>
        <taxon>Goodeidae</taxon>
        <taxon>Ameca</taxon>
    </lineage>
</organism>
<evidence type="ECO:0000259" key="5">
    <source>
        <dbReference type="PROSITE" id="PS50026"/>
    </source>
</evidence>
<dbReference type="InterPro" id="IPR001881">
    <property type="entry name" value="EGF-like_Ca-bd_dom"/>
</dbReference>
<keyword evidence="3 4" id="KW-1015">Disulfide bond</keyword>
<protein>
    <recommendedName>
        <fullName evidence="5">EGF-like domain-containing protein</fullName>
    </recommendedName>
</protein>
<feature type="domain" description="EGF-like" evidence="5">
    <location>
        <begin position="47"/>
        <end position="85"/>
    </location>
</feature>
<dbReference type="Proteomes" id="UP001469553">
    <property type="component" value="Unassembled WGS sequence"/>
</dbReference>
<comment type="caution">
    <text evidence="4">Lacks conserved residue(s) required for the propagation of feature annotation.</text>
</comment>
<feature type="disulfide bond" evidence="4">
    <location>
        <begin position="75"/>
        <end position="84"/>
    </location>
</feature>
<keyword evidence="1 4" id="KW-0245">EGF-like domain</keyword>
<feature type="domain" description="EGF-like" evidence="5">
    <location>
        <begin position="125"/>
        <end position="162"/>
    </location>
</feature>
<dbReference type="SUPFAM" id="SSF57196">
    <property type="entry name" value="EGF/Laminin"/>
    <property type="match status" value="1"/>
</dbReference>
<dbReference type="PRINTS" id="PR00010">
    <property type="entry name" value="EGFBLOOD"/>
</dbReference>
<dbReference type="InterPro" id="IPR051022">
    <property type="entry name" value="Notch_Cell-Fate_Det"/>
</dbReference>
<keyword evidence="7" id="KW-1185">Reference proteome</keyword>
<dbReference type="PROSITE" id="PS50026">
    <property type="entry name" value="EGF_3"/>
    <property type="match status" value="3"/>
</dbReference>
<dbReference type="SMART" id="SM00179">
    <property type="entry name" value="EGF_CA"/>
    <property type="match status" value="3"/>
</dbReference>
<dbReference type="EMBL" id="JAHRIP010077434">
    <property type="protein sequence ID" value="MEQ2311730.1"/>
    <property type="molecule type" value="Genomic_DNA"/>
</dbReference>
<dbReference type="InterPro" id="IPR000152">
    <property type="entry name" value="EGF-type_Asp/Asn_hydroxyl_site"/>
</dbReference>
<dbReference type="SMART" id="SM00181">
    <property type="entry name" value="EGF"/>
    <property type="match status" value="3"/>
</dbReference>
<comment type="caution">
    <text evidence="6">The sequence shown here is derived from an EMBL/GenBank/DDBJ whole genome shotgun (WGS) entry which is preliminary data.</text>
</comment>
<dbReference type="InterPro" id="IPR000742">
    <property type="entry name" value="EGF"/>
</dbReference>
<reference evidence="6 7" key="1">
    <citation type="submission" date="2021-06" db="EMBL/GenBank/DDBJ databases">
        <authorList>
            <person name="Palmer J.M."/>
        </authorList>
    </citation>
    <scope>NUCLEOTIDE SEQUENCE [LARGE SCALE GENOMIC DNA]</scope>
    <source>
        <strain evidence="6 7">AS_MEX2019</strain>
        <tissue evidence="6">Muscle</tissue>
    </source>
</reference>
<evidence type="ECO:0000256" key="2">
    <source>
        <dbReference type="ARBA" id="ARBA00022737"/>
    </source>
</evidence>
<feature type="disulfide bond" evidence="4">
    <location>
        <begin position="113"/>
        <end position="122"/>
    </location>
</feature>
<dbReference type="PROSITE" id="PS00010">
    <property type="entry name" value="ASX_HYDROXYL"/>
    <property type="match status" value="1"/>
</dbReference>
<feature type="disulfide bond" evidence="4">
    <location>
        <begin position="152"/>
        <end position="161"/>
    </location>
</feature>
<evidence type="ECO:0000256" key="4">
    <source>
        <dbReference type="PROSITE-ProRule" id="PRU00076"/>
    </source>
</evidence>
<sequence length="181" mass="19410">MKIWTYDKFVPVSELVSHERVIVAKEAKSPLDPVEPNPSGTGSPQTYLNYCTNHRPCQNKASCTNTGEGSYTCTCRPGFLGLNCEIETNECDSNPCRNGGSCKDLLNGFSCACPQGFYGKNCEISAMRCADGPCFNGGTCVEADTGGYSCRCPTGFMGSNCEKRMDRCSSSSPCANGTNHV</sequence>
<proteinExistence type="predicted"/>
<accession>A0ABV1A0K7</accession>
<keyword evidence="2" id="KW-0677">Repeat</keyword>
<gene>
    <name evidence="6" type="ORF">AMECASPLE_023670</name>
</gene>
<dbReference type="CDD" id="cd00054">
    <property type="entry name" value="EGF_CA"/>
    <property type="match status" value="3"/>
</dbReference>
<dbReference type="InterPro" id="IPR018097">
    <property type="entry name" value="EGF_Ca-bd_CS"/>
</dbReference>
<feature type="domain" description="EGF-like" evidence="5">
    <location>
        <begin position="87"/>
        <end position="123"/>
    </location>
</feature>